<feature type="compositionally biased region" description="Low complexity" evidence="1">
    <location>
        <begin position="92"/>
        <end position="105"/>
    </location>
</feature>
<dbReference type="EMBL" id="CP141261">
    <property type="protein sequence ID" value="WRL64320.1"/>
    <property type="molecule type" value="Genomic_DNA"/>
</dbReference>
<dbReference type="Proteomes" id="UP001324287">
    <property type="component" value="Chromosome"/>
</dbReference>
<dbReference type="RefSeq" id="WP_324275647.1">
    <property type="nucleotide sequence ID" value="NZ_CP141261.1"/>
</dbReference>
<feature type="region of interest" description="Disordered" evidence="1">
    <location>
        <begin position="45"/>
        <end position="110"/>
    </location>
</feature>
<protein>
    <submittedName>
        <fullName evidence="2">Uncharacterized protein</fullName>
    </submittedName>
</protein>
<evidence type="ECO:0000256" key="1">
    <source>
        <dbReference type="SAM" id="MobiDB-lite"/>
    </source>
</evidence>
<proteinExistence type="predicted"/>
<organism evidence="2 3">
    <name type="scientific">Blastococcus brunescens</name>
    <dbReference type="NCBI Taxonomy" id="1564165"/>
    <lineage>
        <taxon>Bacteria</taxon>
        <taxon>Bacillati</taxon>
        <taxon>Actinomycetota</taxon>
        <taxon>Actinomycetes</taxon>
        <taxon>Geodermatophilales</taxon>
        <taxon>Geodermatophilaceae</taxon>
        <taxon>Blastococcus</taxon>
    </lineage>
</organism>
<keyword evidence="3" id="KW-1185">Reference proteome</keyword>
<feature type="compositionally biased region" description="Pro residues" evidence="1">
    <location>
        <begin position="82"/>
        <end position="91"/>
    </location>
</feature>
<reference evidence="2 3" key="1">
    <citation type="submission" date="2023-12" db="EMBL/GenBank/DDBJ databases">
        <title>Blastococcus brunescens sp. nov., an actonobacterium isolated from sandstone collected in sahara desert.</title>
        <authorList>
            <person name="Gtari M."/>
            <person name="Ghodhbane F."/>
        </authorList>
    </citation>
    <scope>NUCLEOTIDE SEQUENCE [LARGE SCALE GENOMIC DNA]</scope>
    <source>
        <strain evidence="2 3">BMG 8361</strain>
    </source>
</reference>
<accession>A0ABZ1B0I3</accession>
<name>A0ABZ1B0I3_9ACTN</name>
<gene>
    <name evidence="2" type="ORF">U6N30_00155</name>
</gene>
<evidence type="ECO:0000313" key="3">
    <source>
        <dbReference type="Proteomes" id="UP001324287"/>
    </source>
</evidence>
<sequence length="152" mass="14971">MVAHDAAVIPARPGEPMSTDDAICAPATAATFAAAAARAGDRHEIHAAPLGVPDRRPVAPDGTGSSEKLPQSPIRPAQSPVAPAPAAPSPPVAAGCVSASVSSSGPGYGGGLDELAVLDDALIATQSRAWTRAVMQICRVPAGASSPGARPD</sequence>
<evidence type="ECO:0000313" key="2">
    <source>
        <dbReference type="EMBL" id="WRL64320.1"/>
    </source>
</evidence>